<dbReference type="PROSITE" id="PS00571">
    <property type="entry name" value="AMIDASES"/>
    <property type="match status" value="1"/>
</dbReference>
<proteinExistence type="inferred from homology"/>
<comment type="similarity">
    <text evidence="1">Belongs to the amidase family.</text>
</comment>
<reference evidence="3" key="1">
    <citation type="submission" date="2020-08" db="EMBL/GenBank/DDBJ databases">
        <title>Genome public.</title>
        <authorList>
            <person name="Liu C."/>
            <person name="Sun Q."/>
        </authorList>
    </citation>
    <scope>NUCLEOTIDE SEQUENCE</scope>
    <source>
        <strain evidence="3">NSJ-51</strain>
    </source>
</reference>
<dbReference type="PANTHER" id="PTHR11895">
    <property type="entry name" value="TRANSAMIDASE"/>
    <property type="match status" value="1"/>
</dbReference>
<organism evidence="3 4">
    <name type="scientific">Lawsonibacter hominis</name>
    <dbReference type="NCBI Taxonomy" id="2763053"/>
    <lineage>
        <taxon>Bacteria</taxon>
        <taxon>Bacillati</taxon>
        <taxon>Bacillota</taxon>
        <taxon>Clostridia</taxon>
        <taxon>Eubacteriales</taxon>
        <taxon>Oscillospiraceae</taxon>
        <taxon>Lawsonibacter</taxon>
    </lineage>
</organism>
<dbReference type="PANTHER" id="PTHR11895:SF7">
    <property type="entry name" value="GLUTAMYL-TRNA(GLN) AMIDOTRANSFERASE SUBUNIT A, MITOCHONDRIAL"/>
    <property type="match status" value="1"/>
</dbReference>
<dbReference type="InterPro" id="IPR000120">
    <property type="entry name" value="Amidase"/>
</dbReference>
<evidence type="ECO:0000259" key="2">
    <source>
        <dbReference type="Pfam" id="PF01425"/>
    </source>
</evidence>
<protein>
    <submittedName>
        <fullName evidence="3">Amidase</fullName>
    </submittedName>
</protein>
<evidence type="ECO:0000313" key="3">
    <source>
        <dbReference type="EMBL" id="MBC5733571.1"/>
    </source>
</evidence>
<dbReference type="EMBL" id="JACOPP010000008">
    <property type="protein sequence ID" value="MBC5733571.1"/>
    <property type="molecule type" value="Genomic_DNA"/>
</dbReference>
<accession>A0A8J6J6B3</accession>
<comment type="caution">
    <text evidence="3">The sequence shown here is derived from an EMBL/GenBank/DDBJ whole genome shotgun (WGS) entry which is preliminary data.</text>
</comment>
<dbReference type="InterPro" id="IPR023631">
    <property type="entry name" value="Amidase_dom"/>
</dbReference>
<dbReference type="Pfam" id="PF01425">
    <property type="entry name" value="Amidase"/>
    <property type="match status" value="1"/>
</dbReference>
<dbReference type="GO" id="GO:0003824">
    <property type="term" value="F:catalytic activity"/>
    <property type="evidence" value="ECO:0007669"/>
    <property type="project" value="InterPro"/>
</dbReference>
<dbReference type="Proteomes" id="UP000661435">
    <property type="component" value="Unassembled WGS sequence"/>
</dbReference>
<evidence type="ECO:0000256" key="1">
    <source>
        <dbReference type="ARBA" id="ARBA00009199"/>
    </source>
</evidence>
<evidence type="ECO:0000313" key="4">
    <source>
        <dbReference type="Proteomes" id="UP000661435"/>
    </source>
</evidence>
<dbReference type="InterPro" id="IPR036928">
    <property type="entry name" value="AS_sf"/>
</dbReference>
<feature type="domain" description="Amidase" evidence="2">
    <location>
        <begin position="2"/>
        <end position="443"/>
    </location>
</feature>
<name>A0A8J6J6B3_9FIRM</name>
<dbReference type="AlphaFoldDB" id="A0A8J6J6B3"/>
<keyword evidence="4" id="KW-1185">Reference proteome</keyword>
<gene>
    <name evidence="3" type="ORF">H8S57_07495</name>
</gene>
<dbReference type="Gene3D" id="3.90.1300.10">
    <property type="entry name" value="Amidase signature (AS) domain"/>
    <property type="match status" value="1"/>
</dbReference>
<dbReference type="InterPro" id="IPR020556">
    <property type="entry name" value="Amidase_CS"/>
</dbReference>
<sequence>MEHTIRRIEQRNPSLNAFVYTKFDYAMDQAKRLQEQLGAGKVSGGEFCGVPTALKDFLPGKPGWPGSSGGVRALAGAPDAAWSNYARSMEAQGAILVGKTNSPSFAFRGTCDNFLYGPTSTPFDLSRNSGGSSGGSAAAVADGLVPVAEGTDGGGSIRIPAAWCCCYGYKASVGTIPSVNRPNAYAESHPYCFAGAITRTVEDSAMILNHMAYFDPRDPFSIEYPKRDFRDALKRNIKGMRIAYTLDFGVYAVEPEIAATAARAAQRFAEAGCSVEQVDFRLKRSHNELAECWDDMICINTVDVVESIKRAGVDLMGEHAGDLPEEMRRCIEKAYRGNYLDYARNDAIRTEVYDALQDVFDQYDLILSPTLACDPVPNAKDGNTMGPEYINGEKAERLIGFCLTYFCNFTGHPAASVPAGLSPAGLPVGLQIIGRRFHDADVLAASAAFEQIQPWYHLYERADKRPLLRP</sequence>
<dbReference type="SUPFAM" id="SSF75304">
    <property type="entry name" value="Amidase signature (AS) enzymes"/>
    <property type="match status" value="1"/>
</dbReference>